<keyword evidence="6" id="KW-0406">Ion transport</keyword>
<feature type="transmembrane region" description="Helical" evidence="8">
    <location>
        <begin position="163"/>
        <end position="182"/>
    </location>
</feature>
<feature type="transmembrane region" description="Helical" evidence="8">
    <location>
        <begin position="388"/>
        <end position="408"/>
    </location>
</feature>
<evidence type="ECO:0000313" key="9">
    <source>
        <dbReference type="EMBL" id="MBE3000689.1"/>
    </source>
</evidence>
<feature type="transmembrane region" description="Helical" evidence="8">
    <location>
        <begin position="263"/>
        <end position="286"/>
    </location>
</feature>
<comment type="subcellular location">
    <subcellularLocation>
        <location evidence="1">Cell membrane</location>
        <topology evidence="1">Multi-pass membrane protein</topology>
    </subcellularLocation>
</comment>
<keyword evidence="10" id="KW-1185">Reference proteome</keyword>
<dbReference type="Pfam" id="PF02386">
    <property type="entry name" value="TrkH"/>
    <property type="match status" value="1"/>
</dbReference>
<reference evidence="9 10" key="1">
    <citation type="submission" date="2020-09" db="EMBL/GenBank/DDBJ databases">
        <title>Diversity and distribution of actinomycetes associated with coral in the coast of Hainan.</title>
        <authorList>
            <person name="Li F."/>
        </authorList>
    </citation>
    <scope>NUCLEOTIDE SEQUENCE [LARGE SCALE GENOMIC DNA]</scope>
    <source>
        <strain evidence="9 10">HNM0947</strain>
    </source>
</reference>
<evidence type="ECO:0000256" key="5">
    <source>
        <dbReference type="ARBA" id="ARBA00022989"/>
    </source>
</evidence>
<keyword evidence="2" id="KW-0813">Transport</keyword>
<comment type="caution">
    <text evidence="9">The sequence shown here is derived from an EMBL/GenBank/DDBJ whole genome shotgun (WGS) entry which is preliminary data.</text>
</comment>
<dbReference type="PANTHER" id="PTHR32024:SF1">
    <property type="entry name" value="KTR SYSTEM POTASSIUM UPTAKE PROTEIN B"/>
    <property type="match status" value="1"/>
</dbReference>
<evidence type="ECO:0000256" key="3">
    <source>
        <dbReference type="ARBA" id="ARBA00022475"/>
    </source>
</evidence>
<feature type="transmembrane region" description="Helical" evidence="8">
    <location>
        <begin position="345"/>
        <end position="367"/>
    </location>
</feature>
<proteinExistence type="predicted"/>
<dbReference type="Proteomes" id="UP000806528">
    <property type="component" value="Unassembled WGS sequence"/>
</dbReference>
<protein>
    <submittedName>
        <fullName evidence="9">TrkH family potassium uptake protein</fullName>
    </submittedName>
</protein>
<evidence type="ECO:0000256" key="8">
    <source>
        <dbReference type="SAM" id="Phobius"/>
    </source>
</evidence>
<name>A0ABR9PA20_9ACTN</name>
<dbReference type="RefSeq" id="WP_193123293.1">
    <property type="nucleotide sequence ID" value="NZ_JADBGI010000016.1"/>
</dbReference>
<feature type="transmembrane region" description="Helical" evidence="8">
    <location>
        <begin position="228"/>
        <end position="251"/>
    </location>
</feature>
<keyword evidence="4 8" id="KW-0812">Transmembrane</keyword>
<feature type="transmembrane region" description="Helical" evidence="8">
    <location>
        <begin position="51"/>
        <end position="72"/>
    </location>
</feature>
<organism evidence="9 10">
    <name type="scientific">Nocardiopsis coralli</name>
    <dbReference type="NCBI Taxonomy" id="2772213"/>
    <lineage>
        <taxon>Bacteria</taxon>
        <taxon>Bacillati</taxon>
        <taxon>Actinomycetota</taxon>
        <taxon>Actinomycetes</taxon>
        <taxon>Streptosporangiales</taxon>
        <taxon>Nocardiopsidaceae</taxon>
        <taxon>Nocardiopsis</taxon>
    </lineage>
</organism>
<keyword evidence="5 8" id="KW-1133">Transmembrane helix</keyword>
<feature type="transmembrane region" description="Helical" evidence="8">
    <location>
        <begin position="441"/>
        <end position="466"/>
    </location>
</feature>
<dbReference type="PANTHER" id="PTHR32024">
    <property type="entry name" value="TRK SYSTEM POTASSIUM UPTAKE PROTEIN TRKG-RELATED"/>
    <property type="match status" value="1"/>
</dbReference>
<evidence type="ECO:0000256" key="6">
    <source>
        <dbReference type="ARBA" id="ARBA00023065"/>
    </source>
</evidence>
<evidence type="ECO:0000256" key="1">
    <source>
        <dbReference type="ARBA" id="ARBA00004651"/>
    </source>
</evidence>
<accession>A0ABR9PA20</accession>
<evidence type="ECO:0000256" key="4">
    <source>
        <dbReference type="ARBA" id="ARBA00022692"/>
    </source>
</evidence>
<keyword evidence="7 8" id="KW-0472">Membrane</keyword>
<evidence type="ECO:0000313" key="10">
    <source>
        <dbReference type="Proteomes" id="UP000806528"/>
    </source>
</evidence>
<evidence type="ECO:0000256" key="2">
    <source>
        <dbReference type="ARBA" id="ARBA00022448"/>
    </source>
</evidence>
<sequence>MLESTRTRGFGLWQPIRWSSPGRSLRLWPRRRRPEGRSTQEAGPWLKPARVFLLLFLLVDLVGTGLLMSSWATTSGGGLDFTSALFTATTSLAVCGLSIVSIGDDLSTWGQGVVLALMQIGGMGIMTLAALLGTAVIHRFGLRMQLNVQAETRSLWIGDVRGVVSRVLIIFAVVQGAVFVLVTPRLWLGYDMGLGEASYVGLFHSISAFNNAGLSLYDDSLTRFSGDALVLFPVVCAVILGGIGFPVLIELRRHIRAPRRWSLHTKITVTTALVLFTAGAVLVTLMEWDNPDTLGQLSGWAKITDGLFHGVMPRSGGLNVVETGQMQDSTLLLTIMLMFVGNGSAGTAGGIKVATLAVIFLVILAEVRGQDQVHVYGRQLPSEVIRQALSLVFLSATIVAVSTVLLVHTTAFSLTQVLFETTSAFAVVGLSTGITGDLPQWAQILLAVLMVAGRVGPITFVTALAFRERHRRYQLAEARPIIG</sequence>
<dbReference type="InterPro" id="IPR003445">
    <property type="entry name" value="Cat_transpt"/>
</dbReference>
<keyword evidence="3" id="KW-1003">Cell membrane</keyword>
<gene>
    <name evidence="9" type="ORF">IDM40_18570</name>
</gene>
<dbReference type="EMBL" id="JADBGI010000016">
    <property type="protein sequence ID" value="MBE3000689.1"/>
    <property type="molecule type" value="Genomic_DNA"/>
</dbReference>
<feature type="transmembrane region" description="Helical" evidence="8">
    <location>
        <begin position="115"/>
        <end position="142"/>
    </location>
</feature>
<evidence type="ECO:0000256" key="7">
    <source>
        <dbReference type="ARBA" id="ARBA00023136"/>
    </source>
</evidence>